<comment type="similarity">
    <text evidence="2">Belongs to the pterin-4-alpha-carbinolamine dehydratase family.</text>
</comment>
<evidence type="ECO:0000256" key="2">
    <source>
        <dbReference type="ARBA" id="ARBA00006472"/>
    </source>
</evidence>
<gene>
    <name evidence="6" type="ORF">Aiant_35230</name>
</gene>
<evidence type="ECO:0000256" key="4">
    <source>
        <dbReference type="ARBA" id="ARBA00021735"/>
    </source>
</evidence>
<dbReference type="InterPro" id="IPR001533">
    <property type="entry name" value="Pterin_deHydtase"/>
</dbReference>
<keyword evidence="5" id="KW-0456">Lyase</keyword>
<accession>A0ABN6CET4</accession>
<proteinExistence type="inferred from homology"/>
<evidence type="ECO:0000313" key="6">
    <source>
        <dbReference type="EMBL" id="BCJ42866.1"/>
    </source>
</evidence>
<keyword evidence="7" id="KW-1185">Reference proteome</keyword>
<evidence type="ECO:0000256" key="3">
    <source>
        <dbReference type="ARBA" id="ARBA00013252"/>
    </source>
</evidence>
<comment type="catalytic activity">
    <reaction evidence="1">
        <text>(4aS,6R)-4a-hydroxy-L-erythro-5,6,7,8-tetrahydrobiopterin = (6R)-L-erythro-6,7-dihydrobiopterin + H2O</text>
        <dbReference type="Rhea" id="RHEA:11920"/>
        <dbReference type="ChEBI" id="CHEBI:15377"/>
        <dbReference type="ChEBI" id="CHEBI:15642"/>
        <dbReference type="ChEBI" id="CHEBI:43120"/>
        <dbReference type="EC" id="4.2.1.96"/>
    </reaction>
</comment>
<dbReference type="InterPro" id="IPR036428">
    <property type="entry name" value="PCD_sf"/>
</dbReference>
<name>A0ABN6CET4_9ACTN</name>
<sequence>MGVDITVPTDETVRTDHDDTATVRPQAGNNALGGAAMRARKRRGNNGTDYLSDALALLGGWTRDGVQLRRDLACDDSQHAALTERIQVAADTLSIRPSIRRIEGHTQICLGDRDGAALTDRDVTLAARIEDFYRTVLERP</sequence>
<evidence type="ECO:0000313" key="7">
    <source>
        <dbReference type="Proteomes" id="UP000676967"/>
    </source>
</evidence>
<dbReference type="EMBL" id="AP023356">
    <property type="protein sequence ID" value="BCJ42866.1"/>
    <property type="molecule type" value="Genomic_DNA"/>
</dbReference>
<organism evidence="6 7">
    <name type="scientific">Actinoplanes ianthinogenes</name>
    <dbReference type="NCBI Taxonomy" id="122358"/>
    <lineage>
        <taxon>Bacteria</taxon>
        <taxon>Bacillati</taxon>
        <taxon>Actinomycetota</taxon>
        <taxon>Actinomycetes</taxon>
        <taxon>Micromonosporales</taxon>
        <taxon>Micromonosporaceae</taxon>
        <taxon>Actinoplanes</taxon>
    </lineage>
</organism>
<dbReference type="SUPFAM" id="SSF55248">
    <property type="entry name" value="PCD-like"/>
    <property type="match status" value="1"/>
</dbReference>
<dbReference type="Proteomes" id="UP000676967">
    <property type="component" value="Chromosome"/>
</dbReference>
<protein>
    <recommendedName>
        <fullName evidence="4">Putative pterin-4-alpha-carbinolamine dehydratase</fullName>
        <ecNumber evidence="3">4.2.1.96</ecNumber>
    </recommendedName>
</protein>
<dbReference type="Pfam" id="PF01329">
    <property type="entry name" value="Pterin_4a"/>
    <property type="match status" value="1"/>
</dbReference>
<evidence type="ECO:0000256" key="5">
    <source>
        <dbReference type="ARBA" id="ARBA00023239"/>
    </source>
</evidence>
<reference evidence="6 7" key="1">
    <citation type="submission" date="2020-08" db="EMBL/GenBank/DDBJ databases">
        <title>Whole genome shotgun sequence of Actinoplanes ianthinogenes NBRC 13996.</title>
        <authorList>
            <person name="Komaki H."/>
            <person name="Tamura T."/>
        </authorList>
    </citation>
    <scope>NUCLEOTIDE SEQUENCE [LARGE SCALE GENOMIC DNA]</scope>
    <source>
        <strain evidence="6 7">NBRC 13996</strain>
    </source>
</reference>
<dbReference type="EC" id="4.2.1.96" evidence="3"/>
<evidence type="ECO:0000256" key="1">
    <source>
        <dbReference type="ARBA" id="ARBA00001554"/>
    </source>
</evidence>